<reference evidence="2 3" key="1">
    <citation type="submission" date="2017-02" db="EMBL/GenBank/DDBJ databases">
        <title>Comparative genomic analysis of Brazilian Leptospira kirschneri strains of different serogroups.</title>
        <authorList>
            <person name="Moreno L.Z."/>
            <person name="Miraglia F."/>
            <person name="Kremer F.S."/>
            <person name="Eslabao M.R."/>
            <person name="Lilenbaum W."/>
            <person name="Dellagostin O.A."/>
            <person name="Moreno A.M."/>
        </authorList>
    </citation>
    <scope>NUCLEOTIDE SEQUENCE [LARGE SCALE GENOMIC DNA]</scope>
    <source>
        <strain evidence="2 3">M110/06</strain>
    </source>
</reference>
<feature type="region of interest" description="Disordered" evidence="1">
    <location>
        <begin position="150"/>
        <end position="173"/>
    </location>
</feature>
<dbReference type="AlphaFoldDB" id="A0A1T1DQZ7"/>
<gene>
    <name evidence="2" type="ORF">B1J93_08735</name>
</gene>
<comment type="caution">
    <text evidence="2">The sequence shown here is derived from an EMBL/GenBank/DDBJ whole genome shotgun (WGS) entry which is preliminary data.</text>
</comment>
<evidence type="ECO:0000256" key="1">
    <source>
        <dbReference type="SAM" id="MobiDB-lite"/>
    </source>
</evidence>
<dbReference type="EMBL" id="MVIT01000061">
    <property type="protein sequence ID" value="OOV43053.1"/>
    <property type="molecule type" value="Genomic_DNA"/>
</dbReference>
<dbReference type="Proteomes" id="UP000191008">
    <property type="component" value="Unassembled WGS sequence"/>
</dbReference>
<proteinExistence type="predicted"/>
<sequence length="559" mass="59708">MSSESLEIKVHASADFKDVEKEFERVSKKAKKTFSFLGKFGKGKDDKNESGSKSTKNNRQKYKLESASKYAGGSAYASKIGADGSDLDETGHGGFFNTLDKKVSAAKDLFNKKKKKKGDEESESSETLFKQDSVKQFQIQKSEIKIQNATIQTGNFPGSGGGKEPPGGDEVKGDNYSKLGAVLPYIGAAFAVAGGVLKTISSIGEQYHSAMQSQSQTIGATGKYVGGGGGYFSNSELAQANVVKGRITGDDIFKKGNLLESNLLQFAASQGKGITEVVKELETIRKDSKNADLGYLRGGAKASGFNGLRQSEYITKLASIAESLRNKGFSGDISDYSNFAAGIKRTDSIQMDPSRRMSLAEELSSKGRNGVFGGGIFGALSMSESLKANGGDLLKSIRDSELNPGRYMSRAMSGLDSNTRGLIHKMEGGSFSEMSSLKFGYEGFSKDHSSIHAGYNKGLELDNRKKETFATDIGAEAAEVGYKLNTAMIEIFKENKDIMLGLTRSVSAIESKLIPVVSGSINTIGDGITTLCELVTPLVNSISKLVSLTSGNGMLIRTK</sequence>
<accession>A0A1T1DQZ7</accession>
<name>A0A1T1DQZ7_9LEPT</name>
<evidence type="ECO:0000313" key="3">
    <source>
        <dbReference type="Proteomes" id="UP000191008"/>
    </source>
</evidence>
<organism evidence="2 3">
    <name type="scientific">Leptospira kirschneri serovar Pomona</name>
    <dbReference type="NCBI Taxonomy" id="561005"/>
    <lineage>
        <taxon>Bacteria</taxon>
        <taxon>Pseudomonadati</taxon>
        <taxon>Spirochaetota</taxon>
        <taxon>Spirochaetia</taxon>
        <taxon>Leptospirales</taxon>
        <taxon>Leptospiraceae</taxon>
        <taxon>Leptospira</taxon>
    </lineage>
</organism>
<protein>
    <submittedName>
        <fullName evidence="2">Uncharacterized protein</fullName>
    </submittedName>
</protein>
<feature type="region of interest" description="Disordered" evidence="1">
    <location>
        <begin position="38"/>
        <end position="73"/>
    </location>
</feature>
<evidence type="ECO:0000313" key="2">
    <source>
        <dbReference type="EMBL" id="OOV43053.1"/>
    </source>
</evidence>
<dbReference type="RefSeq" id="WP_082292975.1">
    <property type="nucleotide sequence ID" value="NZ_MVIT01000061.1"/>
</dbReference>